<dbReference type="AlphaFoldDB" id="A0A4R1RH96"/>
<dbReference type="InterPro" id="IPR001036">
    <property type="entry name" value="Acrflvin-R"/>
</dbReference>
<dbReference type="PANTHER" id="PTHR32063">
    <property type="match status" value="1"/>
</dbReference>
<accession>A0A4R1RH96</accession>
<dbReference type="SUPFAM" id="SSF82714">
    <property type="entry name" value="Multidrug efflux transporter AcrB TolC docking domain, DN and DC subdomains"/>
    <property type="match status" value="2"/>
</dbReference>
<feature type="transmembrane region" description="Helical" evidence="1">
    <location>
        <begin position="459"/>
        <end position="480"/>
    </location>
</feature>
<feature type="transmembrane region" description="Helical" evidence="1">
    <location>
        <begin position="382"/>
        <end position="407"/>
    </location>
</feature>
<evidence type="ECO:0000313" key="2">
    <source>
        <dbReference type="EMBL" id="TCL65414.1"/>
    </source>
</evidence>
<evidence type="ECO:0000313" key="3">
    <source>
        <dbReference type="Proteomes" id="UP000295455"/>
    </source>
</evidence>
<name>A0A4R1RH96_9FLAO</name>
<dbReference type="SUPFAM" id="SSF82866">
    <property type="entry name" value="Multidrug efflux transporter AcrB transmembrane domain"/>
    <property type="match status" value="2"/>
</dbReference>
<proteinExistence type="predicted"/>
<feature type="transmembrane region" description="Helical" evidence="1">
    <location>
        <begin position="928"/>
        <end position="953"/>
    </location>
</feature>
<feature type="transmembrane region" description="Helical" evidence="1">
    <location>
        <begin position="1005"/>
        <end position="1030"/>
    </location>
</feature>
<keyword evidence="1" id="KW-0472">Membrane</keyword>
<feature type="transmembrane region" description="Helical" evidence="1">
    <location>
        <begin position="974"/>
        <end position="993"/>
    </location>
</feature>
<feature type="transmembrane region" description="Helical" evidence="1">
    <location>
        <begin position="876"/>
        <end position="895"/>
    </location>
</feature>
<dbReference type="SUPFAM" id="SSF82693">
    <property type="entry name" value="Multidrug efflux transporter AcrB pore domain, PN1, PN2, PC1 and PC2 subdomains"/>
    <property type="match status" value="2"/>
</dbReference>
<dbReference type="OrthoDB" id="9757876at2"/>
<dbReference type="EMBL" id="SLUP01000005">
    <property type="protein sequence ID" value="TCL65414.1"/>
    <property type="molecule type" value="Genomic_DNA"/>
</dbReference>
<gene>
    <name evidence="2" type="ORF">EV196_10570</name>
</gene>
<dbReference type="Gene3D" id="3.30.70.1320">
    <property type="entry name" value="Multidrug efflux transporter AcrB pore domain like"/>
    <property type="match status" value="1"/>
</dbReference>
<dbReference type="RefSeq" id="WP_132217833.1">
    <property type="nucleotide sequence ID" value="NZ_OX156936.1"/>
</dbReference>
<comment type="caution">
    <text evidence="2">The sequence shown here is derived from an EMBL/GenBank/DDBJ whole genome shotgun (WGS) entry which is preliminary data.</text>
</comment>
<feature type="transmembrane region" description="Helical" evidence="1">
    <location>
        <begin position="12"/>
        <end position="33"/>
    </location>
</feature>
<feature type="transmembrane region" description="Helical" evidence="1">
    <location>
        <begin position="902"/>
        <end position="922"/>
    </location>
</feature>
<dbReference type="PANTHER" id="PTHR32063:SF33">
    <property type="entry name" value="RND SUPERFAMILY EFFLUX PUMP PERMEASE COMPONENT"/>
    <property type="match status" value="1"/>
</dbReference>
<dbReference type="Gene3D" id="3.30.70.1430">
    <property type="entry name" value="Multidrug efflux transporter AcrB pore domain"/>
    <property type="match status" value="2"/>
</dbReference>
<feature type="transmembrane region" description="Helical" evidence="1">
    <location>
        <begin position="541"/>
        <end position="565"/>
    </location>
</feature>
<protein>
    <submittedName>
        <fullName evidence="2">Multidrug efflux pump subunit AcrB</fullName>
    </submittedName>
</protein>
<dbReference type="GO" id="GO:0005886">
    <property type="term" value="C:plasma membrane"/>
    <property type="evidence" value="ECO:0007669"/>
    <property type="project" value="TreeGrafter"/>
</dbReference>
<dbReference type="InterPro" id="IPR027463">
    <property type="entry name" value="AcrB_DN_DC_subdom"/>
</dbReference>
<dbReference type="Gene3D" id="1.20.1640.10">
    <property type="entry name" value="Multidrug efflux transporter AcrB transmembrane domain"/>
    <property type="match status" value="2"/>
</dbReference>
<feature type="transmembrane region" description="Helical" evidence="1">
    <location>
        <begin position="427"/>
        <end position="447"/>
    </location>
</feature>
<dbReference type="GO" id="GO:0042910">
    <property type="term" value="F:xenobiotic transmembrane transporter activity"/>
    <property type="evidence" value="ECO:0007669"/>
    <property type="project" value="TreeGrafter"/>
</dbReference>
<dbReference type="Pfam" id="PF00873">
    <property type="entry name" value="ACR_tran"/>
    <property type="match status" value="1"/>
</dbReference>
<dbReference type="PRINTS" id="PR00702">
    <property type="entry name" value="ACRIFLAVINRP"/>
</dbReference>
<sequence>MRKLIAYFIRYHVAVNIFIIGFVLFGIIGLLSLKSSFFPLVDSKIITVSIAYPGASPQEIEEGIVLQIEDNLKGLKGVDRVTSVSRENSGTITVEIQKGENIDFMLLEVKNAVDRVPSFPTGMEPLIVAKNEEVRETISFAVNGKGIPLATLKQIGRQIENELRAIEGISQVELTGFPDEEIEIAVNEINLLAYNLTFDEVAQAVSQSNILVTGGNIKTDAEEYLIRANNRNYYGDELSNVVIKASNDGKTIRLKDVAIVRDRFSEIPNATYFNQELAVDISITSTNNEDLASSAEKVNQYVEDYNQKNNNVHLDVVRDRSVTLNQRTQLLTENAIMGMLLVLIFLSLFLNTRLAFWVAFGLPISFLGMFVFAGQFDVTINIFSLFGMIIVLGILVDDGIVIGENIYQHYEKGKTPIQAAIDGTMEVIPPVVSAIITTILAFSLFFFLESRIGEFFGEVAVIVILTLAISLIEALIILPAHLAHSKALHKSTVVENPSKIKQFFAKMREINKLGDRFMVFLRDKVYSPTISFVLKFKMLSLGIFVALLVLTFGSVGGGIIGMTLFPSIASDTVSIELEMPNGTNVKVTDSIISMIEDKSFIVNKEFTEEYLEGTGKKLFENTILTLNSSSSATLRINLLPGEERPDVISSSLVANRLRELVGPVIGTERLIFGSGGNFGGNPVSVSLLSNNIDELKAAKLELKSILETNPLLKDVSDNDPAGIKEIRLELKESAYLLGLDLRTVMNQVRSGFFGVQAQRFQRGQDEIRVWVRYDRSNRESINDLDDMRIVAPSGERVTLKDIAVYTIERGDVAINHLDGQREIQVSADLKNPSTSVTDILDDIQATILPKIQSKYPTISASFEGQNREKTKLSRSLKSAGIPILLLIYITIAFTFRSYSQPLLLILLVPFSLTAVGWGHWLLGFPVNILSLLGIIALVGIMVNDGLVLIGKFNSNLKAGMLFDDALMDAGKSRFRAIFLTSLTTIAGLAPLLLEKSRQAQFLKPMAISVSFGIAYATILTLLLLPLFLSFSNSIKKNTKWLATGKKVTKEEVERAIKEQKEEHES</sequence>
<dbReference type="Gene3D" id="3.30.2090.10">
    <property type="entry name" value="Multidrug efflux transporter AcrB TolC docking domain, DN and DC subdomains"/>
    <property type="match status" value="2"/>
</dbReference>
<feature type="transmembrane region" description="Helical" evidence="1">
    <location>
        <begin position="330"/>
        <end position="349"/>
    </location>
</feature>
<keyword evidence="3" id="KW-1185">Reference proteome</keyword>
<reference evidence="2 3" key="1">
    <citation type="submission" date="2019-03" db="EMBL/GenBank/DDBJ databases">
        <title>Genomic Encyclopedia of Type Strains, Phase IV (KMG-IV): sequencing the most valuable type-strain genomes for metagenomic binning, comparative biology and taxonomic classification.</title>
        <authorList>
            <person name="Goeker M."/>
        </authorList>
    </citation>
    <scope>NUCLEOTIDE SEQUENCE [LARGE SCALE GENOMIC DNA]</scope>
    <source>
        <strain evidence="2 3">DSM 18792</strain>
    </source>
</reference>
<dbReference type="Proteomes" id="UP000295455">
    <property type="component" value="Unassembled WGS sequence"/>
</dbReference>
<dbReference type="Gene3D" id="3.30.70.1440">
    <property type="entry name" value="Multidrug efflux transporter AcrB pore domain"/>
    <property type="match status" value="1"/>
</dbReference>
<evidence type="ECO:0000256" key="1">
    <source>
        <dbReference type="SAM" id="Phobius"/>
    </source>
</evidence>
<organism evidence="2 3">
    <name type="scientific">Mariniflexile fucanivorans</name>
    <dbReference type="NCBI Taxonomy" id="264023"/>
    <lineage>
        <taxon>Bacteria</taxon>
        <taxon>Pseudomonadati</taxon>
        <taxon>Bacteroidota</taxon>
        <taxon>Flavobacteriia</taxon>
        <taxon>Flavobacteriales</taxon>
        <taxon>Flavobacteriaceae</taxon>
        <taxon>Mariniflexile</taxon>
    </lineage>
</organism>
<keyword evidence="1" id="KW-1133">Transmembrane helix</keyword>
<keyword evidence="1" id="KW-0812">Transmembrane</keyword>
<feature type="transmembrane region" description="Helical" evidence="1">
    <location>
        <begin position="356"/>
        <end position="376"/>
    </location>
</feature>